<dbReference type="AlphaFoldDB" id="A0A7C9BSG3"/>
<accession>A0A7C9BSG3</accession>
<protein>
    <submittedName>
        <fullName evidence="2">Uncharacterized protein</fullName>
    </submittedName>
</protein>
<dbReference type="RefSeq" id="WP_152761649.1">
    <property type="nucleotide sequence ID" value="NZ_WHLY01000002.1"/>
</dbReference>
<feature type="region of interest" description="Disordered" evidence="1">
    <location>
        <begin position="1"/>
        <end position="75"/>
    </location>
</feature>
<reference evidence="2 3" key="1">
    <citation type="submission" date="2019-10" db="EMBL/GenBank/DDBJ databases">
        <title>Draft Genome Sequence of Cytophagaceae sp. SJW1-29.</title>
        <authorList>
            <person name="Choi A."/>
        </authorList>
    </citation>
    <scope>NUCLEOTIDE SEQUENCE [LARGE SCALE GENOMIC DNA]</scope>
    <source>
        <strain evidence="2 3">SJW1-29</strain>
    </source>
</reference>
<sequence>MENQQHKDEETQKILDDVAATGRNSNDDFNEGEVDDYGIDKSQPDADDELEERDILKGGAGTQSGDRNRNDDFAE</sequence>
<feature type="compositionally biased region" description="Basic and acidic residues" evidence="1">
    <location>
        <begin position="1"/>
        <end position="16"/>
    </location>
</feature>
<dbReference type="EMBL" id="WHLY01000002">
    <property type="protein sequence ID" value="MPR34979.1"/>
    <property type="molecule type" value="Genomic_DNA"/>
</dbReference>
<dbReference type="Proteomes" id="UP000479293">
    <property type="component" value="Unassembled WGS sequence"/>
</dbReference>
<organism evidence="2 3">
    <name type="scientific">Salmonirosea aquatica</name>
    <dbReference type="NCBI Taxonomy" id="2654236"/>
    <lineage>
        <taxon>Bacteria</taxon>
        <taxon>Pseudomonadati</taxon>
        <taxon>Bacteroidota</taxon>
        <taxon>Cytophagia</taxon>
        <taxon>Cytophagales</taxon>
        <taxon>Spirosomataceae</taxon>
        <taxon>Salmonirosea</taxon>
    </lineage>
</organism>
<name>A0A7C9BSG3_9BACT</name>
<evidence type="ECO:0000256" key="1">
    <source>
        <dbReference type="SAM" id="MobiDB-lite"/>
    </source>
</evidence>
<keyword evidence="3" id="KW-1185">Reference proteome</keyword>
<feature type="compositionally biased region" description="Acidic residues" evidence="1">
    <location>
        <begin position="28"/>
        <end position="37"/>
    </location>
</feature>
<evidence type="ECO:0000313" key="2">
    <source>
        <dbReference type="EMBL" id="MPR34979.1"/>
    </source>
</evidence>
<gene>
    <name evidence="2" type="ORF">GBK04_16865</name>
</gene>
<comment type="caution">
    <text evidence="2">The sequence shown here is derived from an EMBL/GenBank/DDBJ whole genome shotgun (WGS) entry which is preliminary data.</text>
</comment>
<evidence type="ECO:0000313" key="3">
    <source>
        <dbReference type="Proteomes" id="UP000479293"/>
    </source>
</evidence>
<proteinExistence type="predicted"/>
<feature type="compositionally biased region" description="Basic and acidic residues" evidence="1">
    <location>
        <begin position="66"/>
        <end position="75"/>
    </location>
</feature>